<sequence length="180" mass="20485">MLVWIQFGKGMAGCGNMNLFNRESPRINANRIFLAFGCSAPADACKSKICVPPQTGFACLGFAYAESHPLLKNAIGKTRVRVFLLFHYFFDYTKREVNGEKNRHAGFSYSIFPDVVRFLRRRSAGAEHNGARKMRFALIRGDSRLVFSHTSRTGITRPELDPHQHRVTPIQKKRFFTSDP</sequence>
<accession>A0A644U015</accession>
<dbReference type="AlphaFoldDB" id="A0A644U015"/>
<name>A0A644U015_9ZZZZ</name>
<organism evidence="1">
    <name type="scientific">bioreactor metagenome</name>
    <dbReference type="NCBI Taxonomy" id="1076179"/>
    <lineage>
        <taxon>unclassified sequences</taxon>
        <taxon>metagenomes</taxon>
        <taxon>ecological metagenomes</taxon>
    </lineage>
</organism>
<reference evidence="1" key="1">
    <citation type="submission" date="2019-08" db="EMBL/GenBank/DDBJ databases">
        <authorList>
            <person name="Kucharzyk K."/>
            <person name="Murdoch R.W."/>
            <person name="Higgins S."/>
            <person name="Loffler F."/>
        </authorList>
    </citation>
    <scope>NUCLEOTIDE SEQUENCE</scope>
</reference>
<protein>
    <submittedName>
        <fullName evidence="1">Uncharacterized protein</fullName>
    </submittedName>
</protein>
<evidence type="ECO:0000313" key="1">
    <source>
        <dbReference type="EMBL" id="MPL72568.1"/>
    </source>
</evidence>
<gene>
    <name evidence="1" type="ORF">SDC9_18353</name>
</gene>
<proteinExistence type="predicted"/>
<dbReference type="EMBL" id="VSSQ01000067">
    <property type="protein sequence ID" value="MPL72568.1"/>
    <property type="molecule type" value="Genomic_DNA"/>
</dbReference>
<comment type="caution">
    <text evidence="1">The sequence shown here is derived from an EMBL/GenBank/DDBJ whole genome shotgun (WGS) entry which is preliminary data.</text>
</comment>